<sequence length="100" mass="10998">MATKKFSKRTATPKPGRRTENLGCLVLLAIPSAFAVGAWRAGNSVAAALLAALAVPAVAYRIWGRLLVALALMQWRGQASRGFWSYRTCHYQLDRQHRTG</sequence>
<feature type="transmembrane region" description="Helical" evidence="1">
    <location>
        <begin position="45"/>
        <end position="63"/>
    </location>
</feature>
<keyword evidence="1" id="KW-0472">Membrane</keyword>
<evidence type="ECO:0000256" key="1">
    <source>
        <dbReference type="SAM" id="Phobius"/>
    </source>
</evidence>
<dbReference type="EMBL" id="BJTG01000009">
    <property type="protein sequence ID" value="GEJ58846.1"/>
    <property type="molecule type" value="Genomic_DNA"/>
</dbReference>
<organism evidence="2 3">
    <name type="scientific">Anaeromyxobacter diazotrophicus</name>
    <dbReference type="NCBI Taxonomy" id="2590199"/>
    <lineage>
        <taxon>Bacteria</taxon>
        <taxon>Pseudomonadati</taxon>
        <taxon>Myxococcota</taxon>
        <taxon>Myxococcia</taxon>
        <taxon>Myxococcales</taxon>
        <taxon>Cystobacterineae</taxon>
        <taxon>Anaeromyxobacteraceae</taxon>
        <taxon>Anaeromyxobacter</taxon>
    </lineage>
</organism>
<dbReference type="Proteomes" id="UP000503640">
    <property type="component" value="Unassembled WGS sequence"/>
</dbReference>
<reference evidence="3" key="1">
    <citation type="journal article" date="2020" name="Appl. Environ. Microbiol.">
        <title>Diazotrophic Anaeromyxobacter Isolates from Soils.</title>
        <authorList>
            <person name="Masuda Y."/>
            <person name="Yamanaka H."/>
            <person name="Xu Z.X."/>
            <person name="Shiratori Y."/>
            <person name="Aono T."/>
            <person name="Amachi S."/>
            <person name="Senoo K."/>
            <person name="Itoh H."/>
        </authorList>
    </citation>
    <scope>NUCLEOTIDE SEQUENCE [LARGE SCALE GENOMIC DNA]</scope>
    <source>
        <strain evidence="3">R267</strain>
    </source>
</reference>
<dbReference type="AlphaFoldDB" id="A0A7I9VR00"/>
<evidence type="ECO:0000313" key="3">
    <source>
        <dbReference type="Proteomes" id="UP000503640"/>
    </source>
</evidence>
<name>A0A7I9VR00_9BACT</name>
<proteinExistence type="predicted"/>
<keyword evidence="1" id="KW-1133">Transmembrane helix</keyword>
<accession>A0A7I9VR00</accession>
<protein>
    <submittedName>
        <fullName evidence="2">Uncharacterized protein</fullName>
    </submittedName>
</protein>
<comment type="caution">
    <text evidence="2">The sequence shown here is derived from an EMBL/GenBank/DDBJ whole genome shotgun (WGS) entry which is preliminary data.</text>
</comment>
<keyword evidence="3" id="KW-1185">Reference proteome</keyword>
<keyword evidence="1" id="KW-0812">Transmembrane</keyword>
<gene>
    <name evidence="2" type="ORF">AMYX_35870</name>
</gene>
<evidence type="ECO:0000313" key="2">
    <source>
        <dbReference type="EMBL" id="GEJ58846.1"/>
    </source>
</evidence>